<gene>
    <name evidence="1" type="ORF">TIFTF001_022901</name>
</gene>
<dbReference type="Proteomes" id="UP001187192">
    <property type="component" value="Unassembled WGS sequence"/>
</dbReference>
<reference evidence="1" key="1">
    <citation type="submission" date="2023-07" db="EMBL/GenBank/DDBJ databases">
        <title>draft genome sequence of fig (Ficus carica).</title>
        <authorList>
            <person name="Takahashi T."/>
            <person name="Nishimura K."/>
        </authorList>
    </citation>
    <scope>NUCLEOTIDE SEQUENCE</scope>
</reference>
<evidence type="ECO:0000313" key="2">
    <source>
        <dbReference type="Proteomes" id="UP001187192"/>
    </source>
</evidence>
<name>A0AA88DFV7_FICCA</name>
<evidence type="ECO:0000313" key="1">
    <source>
        <dbReference type="EMBL" id="GMN53757.1"/>
    </source>
</evidence>
<comment type="caution">
    <text evidence="1">The sequence shown here is derived from an EMBL/GenBank/DDBJ whole genome shotgun (WGS) entry which is preliminary data.</text>
</comment>
<accession>A0AA88DFV7</accession>
<organism evidence="1 2">
    <name type="scientific">Ficus carica</name>
    <name type="common">Common fig</name>
    <dbReference type="NCBI Taxonomy" id="3494"/>
    <lineage>
        <taxon>Eukaryota</taxon>
        <taxon>Viridiplantae</taxon>
        <taxon>Streptophyta</taxon>
        <taxon>Embryophyta</taxon>
        <taxon>Tracheophyta</taxon>
        <taxon>Spermatophyta</taxon>
        <taxon>Magnoliopsida</taxon>
        <taxon>eudicotyledons</taxon>
        <taxon>Gunneridae</taxon>
        <taxon>Pentapetalae</taxon>
        <taxon>rosids</taxon>
        <taxon>fabids</taxon>
        <taxon>Rosales</taxon>
        <taxon>Moraceae</taxon>
        <taxon>Ficeae</taxon>
        <taxon>Ficus</taxon>
    </lineage>
</organism>
<dbReference type="EMBL" id="BTGU01000048">
    <property type="protein sequence ID" value="GMN53757.1"/>
    <property type="molecule type" value="Genomic_DNA"/>
</dbReference>
<sequence length="99" mass="10922">MGPPKIFKTSPFVVQRIGSRRNSSLLVVEVAGAAKRGGGTTDRPRSENLMAWAGVARNRLCPNGVNISWSMKGEKEKNLTVEVPHRVRGIFVMKKPKVH</sequence>
<proteinExistence type="predicted"/>
<dbReference type="AlphaFoldDB" id="A0AA88DFV7"/>
<keyword evidence="2" id="KW-1185">Reference proteome</keyword>
<protein>
    <submittedName>
        <fullName evidence="1">Uncharacterized protein</fullName>
    </submittedName>
</protein>